<dbReference type="SUPFAM" id="SSF48452">
    <property type="entry name" value="TPR-like"/>
    <property type="match status" value="1"/>
</dbReference>
<evidence type="ECO:0000256" key="2">
    <source>
        <dbReference type="PROSITE-ProRule" id="PRU00708"/>
    </source>
</evidence>
<dbReference type="EMBL" id="CP093346">
    <property type="protein sequence ID" value="WOG96269.1"/>
    <property type="molecule type" value="Genomic_DNA"/>
</dbReference>
<dbReference type="GO" id="GO:0003729">
    <property type="term" value="F:mRNA binding"/>
    <property type="evidence" value="ECO:0007669"/>
    <property type="project" value="UniProtKB-ARBA"/>
</dbReference>
<protein>
    <recommendedName>
        <fullName evidence="5">Pentacotripeptide-repeat region of PRORP domain-containing protein</fullName>
    </recommendedName>
</protein>
<dbReference type="GO" id="GO:0009451">
    <property type="term" value="P:RNA modification"/>
    <property type="evidence" value="ECO:0007669"/>
    <property type="project" value="InterPro"/>
</dbReference>
<feature type="repeat" description="PPR" evidence="2">
    <location>
        <begin position="388"/>
        <end position="422"/>
    </location>
</feature>
<dbReference type="Pfam" id="PF20431">
    <property type="entry name" value="E_motif"/>
    <property type="match status" value="1"/>
</dbReference>
<sequence>MNIKHFLFYKTIHTLSKQSSFHRSHPSLTPLSSCKTLKSLLQFHARLIISGYKPDNHTNTLLIDSYSSFKRTDFARSLFDFTPNPDVILCNNMIRAYNKTNQFQESLQMYHFMCENKIEPDKFTFTFVVKACTGLLDLKEGVLVHEKIVERGLEGDVYIGTGLVDMYCKMGDLGSAEKVFDVLPKRDVVTWNAMIAGFSQSLDPEDGLVCFKRMRVEGLLEPNPVSLLNMFPAICKLGDVKACKSVHGYVIRREFPVAVSNGLIDMYCKCGLVGSGEKVFNFMRCRDDVSWGTMMAGYENSEHFVRVIELYDQLKGENMIMNKVSAVSALLAAAEMRDLEKGIEIHDCIKNQRMCSDVRVVTPLITMYAKCGELQKAKDLFTGIQERDLVSWSALIASTAQYGEAEEALSLFRDMQNEKLKPTKVTLLGVLPVCGELFCGKFGKSIHCFAIKADIDGDVSIGTTLVSMYAKCNLYSSALIVFNRMLHKDIVTWNALINGYAQIGEPYKAMDLFCQLQLSGLHPDSGTVVGVLPACAFIDDLGHGRCIHGTIIKLGFGSDCHVQNALIDLYAKCGSLSAAEFLFYKTDLFKDEVSWNTMIAGYILNGHAQKAISVFNQMKLEAFVPNLVTIVSILPAVAYLAALREGMALHSQIVQTGLHSNTLIGNSLIDMYAKCGRLDHAEKFFVEMDNKDTVTWNAMLAGYAVHGHGAHATEFFTVMLESHVKVDSVSFLSALSACRHAGLVDEGRKIFYSIKEKHHLVPNLEHYACTVDLLAHAGLFDETLSLIETMPMEPDAGVWGAFLDACKMHDNVDLAELALKNLVRLEPGNPAHYVVLSSIYAQSGRWGEARSTRLQMTDTGLRKTPGCSWLEDKSMMHSISSG</sequence>
<dbReference type="PROSITE" id="PS51375">
    <property type="entry name" value="PPR"/>
    <property type="match status" value="7"/>
</dbReference>
<feature type="repeat" description="PPR" evidence="2">
    <location>
        <begin position="692"/>
        <end position="726"/>
    </location>
</feature>
<dbReference type="InterPro" id="IPR002885">
    <property type="entry name" value="PPR_rpt"/>
</dbReference>
<feature type="repeat" description="PPR" evidence="2">
    <location>
        <begin position="489"/>
        <end position="523"/>
    </location>
</feature>
<organism evidence="3 4">
    <name type="scientific">Daucus carota subsp. sativus</name>
    <name type="common">Carrot</name>
    <dbReference type="NCBI Taxonomy" id="79200"/>
    <lineage>
        <taxon>Eukaryota</taxon>
        <taxon>Viridiplantae</taxon>
        <taxon>Streptophyta</taxon>
        <taxon>Embryophyta</taxon>
        <taxon>Tracheophyta</taxon>
        <taxon>Spermatophyta</taxon>
        <taxon>Magnoliopsida</taxon>
        <taxon>eudicotyledons</taxon>
        <taxon>Gunneridae</taxon>
        <taxon>Pentapetalae</taxon>
        <taxon>asterids</taxon>
        <taxon>campanulids</taxon>
        <taxon>Apiales</taxon>
        <taxon>Apiaceae</taxon>
        <taxon>Apioideae</taxon>
        <taxon>Scandiceae</taxon>
        <taxon>Daucinae</taxon>
        <taxon>Daucus</taxon>
        <taxon>Daucus sect. Daucus</taxon>
    </lineage>
</organism>
<proteinExistence type="predicted"/>
<feature type="repeat" description="PPR" evidence="2">
    <location>
        <begin position="86"/>
        <end position="120"/>
    </location>
</feature>
<reference evidence="3" key="1">
    <citation type="journal article" date="2016" name="Nat. Genet.">
        <title>A high-quality carrot genome assembly provides new insights into carotenoid accumulation and asterid genome evolution.</title>
        <authorList>
            <person name="Iorizzo M."/>
            <person name="Ellison S."/>
            <person name="Senalik D."/>
            <person name="Zeng P."/>
            <person name="Satapoomin P."/>
            <person name="Huang J."/>
            <person name="Bowman M."/>
            <person name="Iovene M."/>
            <person name="Sanseverino W."/>
            <person name="Cavagnaro P."/>
            <person name="Yildiz M."/>
            <person name="Macko-Podgorni A."/>
            <person name="Moranska E."/>
            <person name="Grzebelus E."/>
            <person name="Grzebelus D."/>
            <person name="Ashrafi H."/>
            <person name="Zheng Z."/>
            <person name="Cheng S."/>
            <person name="Spooner D."/>
            <person name="Van Deynze A."/>
            <person name="Simon P."/>
        </authorList>
    </citation>
    <scope>NUCLEOTIDE SEQUENCE</scope>
    <source>
        <tissue evidence="3">Leaf</tissue>
    </source>
</reference>
<dbReference type="AlphaFoldDB" id="A0AAF1AVB2"/>
<evidence type="ECO:0000313" key="3">
    <source>
        <dbReference type="EMBL" id="WOG96269.1"/>
    </source>
</evidence>
<dbReference type="FunFam" id="1.25.40.10:FF:000682">
    <property type="entry name" value="Pentatricopeptide repeat-containing protein At3g16610"/>
    <property type="match status" value="1"/>
</dbReference>
<evidence type="ECO:0000256" key="1">
    <source>
        <dbReference type="ARBA" id="ARBA00022737"/>
    </source>
</evidence>
<evidence type="ECO:0008006" key="5">
    <source>
        <dbReference type="Google" id="ProtNLM"/>
    </source>
</evidence>
<keyword evidence="4" id="KW-1185">Reference proteome</keyword>
<feature type="repeat" description="PPR" evidence="2">
    <location>
        <begin position="661"/>
        <end position="691"/>
    </location>
</feature>
<accession>A0AAF1AVB2</accession>
<dbReference type="InterPro" id="IPR011990">
    <property type="entry name" value="TPR-like_helical_dom_sf"/>
</dbReference>
<dbReference type="Gene3D" id="1.25.40.10">
    <property type="entry name" value="Tetratricopeptide repeat domain"/>
    <property type="match status" value="7"/>
</dbReference>
<dbReference type="PANTHER" id="PTHR47926">
    <property type="entry name" value="PENTATRICOPEPTIDE REPEAT-CONTAINING PROTEIN"/>
    <property type="match status" value="1"/>
</dbReference>
<gene>
    <name evidence="3" type="ORF">DCAR_0415603</name>
</gene>
<name>A0AAF1AVB2_DAUCS</name>
<dbReference type="FunFam" id="1.25.40.10:FF:000073">
    <property type="entry name" value="Pentatricopeptide repeat-containing protein chloroplastic"/>
    <property type="match status" value="2"/>
</dbReference>
<dbReference type="Pfam" id="PF01535">
    <property type="entry name" value="PPR"/>
    <property type="match status" value="10"/>
</dbReference>
<dbReference type="InterPro" id="IPR046848">
    <property type="entry name" value="E_motif"/>
</dbReference>
<feature type="repeat" description="PPR" evidence="2">
    <location>
        <begin position="591"/>
        <end position="625"/>
    </location>
</feature>
<feature type="repeat" description="PPR" evidence="2">
    <location>
        <begin position="187"/>
        <end position="221"/>
    </location>
</feature>
<dbReference type="FunFam" id="1.25.40.10:FF:000031">
    <property type="entry name" value="Pentatricopeptide repeat-containing protein mitochondrial"/>
    <property type="match status" value="1"/>
</dbReference>
<reference evidence="3" key="2">
    <citation type="submission" date="2022-03" db="EMBL/GenBank/DDBJ databases">
        <title>Draft title - Genomic analysis of global carrot germplasm unveils the trajectory of domestication and the origin of high carotenoid orange carrot.</title>
        <authorList>
            <person name="Iorizzo M."/>
            <person name="Ellison S."/>
            <person name="Senalik D."/>
            <person name="Macko-Podgorni A."/>
            <person name="Grzebelus D."/>
            <person name="Bostan H."/>
            <person name="Rolling W."/>
            <person name="Curaba J."/>
            <person name="Simon P."/>
        </authorList>
    </citation>
    <scope>NUCLEOTIDE SEQUENCE</scope>
    <source>
        <tissue evidence="3">Leaf</tissue>
    </source>
</reference>
<dbReference type="NCBIfam" id="TIGR00756">
    <property type="entry name" value="PPR"/>
    <property type="match status" value="6"/>
</dbReference>
<evidence type="ECO:0000313" key="4">
    <source>
        <dbReference type="Proteomes" id="UP000077755"/>
    </source>
</evidence>
<dbReference type="InterPro" id="IPR046960">
    <property type="entry name" value="PPR_At4g14850-like_plant"/>
</dbReference>
<dbReference type="FunFam" id="1.25.40.10:FF:000090">
    <property type="entry name" value="Pentatricopeptide repeat-containing protein, chloroplastic"/>
    <property type="match status" value="1"/>
</dbReference>
<dbReference type="PANTHER" id="PTHR47926:SF347">
    <property type="entry name" value="PENTATRICOPEPTIDE REPEAT-CONTAINING PROTEIN"/>
    <property type="match status" value="1"/>
</dbReference>
<keyword evidence="1" id="KW-0677">Repeat</keyword>
<dbReference type="Pfam" id="PF13041">
    <property type="entry name" value="PPR_2"/>
    <property type="match status" value="3"/>
</dbReference>
<dbReference type="Proteomes" id="UP000077755">
    <property type="component" value="Chromosome 4"/>
</dbReference>